<dbReference type="AlphaFoldDB" id="A0A0A8ZLT8"/>
<organism evidence="1">
    <name type="scientific">Arundo donax</name>
    <name type="common">Giant reed</name>
    <name type="synonym">Donax arundinaceus</name>
    <dbReference type="NCBI Taxonomy" id="35708"/>
    <lineage>
        <taxon>Eukaryota</taxon>
        <taxon>Viridiplantae</taxon>
        <taxon>Streptophyta</taxon>
        <taxon>Embryophyta</taxon>
        <taxon>Tracheophyta</taxon>
        <taxon>Spermatophyta</taxon>
        <taxon>Magnoliopsida</taxon>
        <taxon>Liliopsida</taxon>
        <taxon>Poales</taxon>
        <taxon>Poaceae</taxon>
        <taxon>PACMAD clade</taxon>
        <taxon>Arundinoideae</taxon>
        <taxon>Arundineae</taxon>
        <taxon>Arundo</taxon>
    </lineage>
</organism>
<protein>
    <submittedName>
        <fullName evidence="1">Uncharacterized protein</fullName>
    </submittedName>
</protein>
<sequence length="40" mass="4842">MSIVKFSFAFMIFDAGRDLKVTQMNRYQQWKNRTDVFSFS</sequence>
<evidence type="ECO:0000313" key="1">
    <source>
        <dbReference type="EMBL" id="JAD37700.1"/>
    </source>
</evidence>
<reference evidence="1" key="2">
    <citation type="journal article" date="2015" name="Data Brief">
        <title>Shoot transcriptome of the giant reed, Arundo donax.</title>
        <authorList>
            <person name="Barrero R.A."/>
            <person name="Guerrero F.D."/>
            <person name="Moolhuijzen P."/>
            <person name="Goolsby J.A."/>
            <person name="Tidwell J."/>
            <person name="Bellgard S.E."/>
            <person name="Bellgard M.I."/>
        </authorList>
    </citation>
    <scope>NUCLEOTIDE SEQUENCE</scope>
    <source>
        <tissue evidence="1">Shoot tissue taken approximately 20 cm above the soil surface</tissue>
    </source>
</reference>
<reference evidence="1" key="1">
    <citation type="submission" date="2014-09" db="EMBL/GenBank/DDBJ databases">
        <authorList>
            <person name="Magalhaes I.L.F."/>
            <person name="Oliveira U."/>
            <person name="Santos F.R."/>
            <person name="Vidigal T.H.D.A."/>
            <person name="Brescovit A.D."/>
            <person name="Santos A.J."/>
        </authorList>
    </citation>
    <scope>NUCLEOTIDE SEQUENCE</scope>
    <source>
        <tissue evidence="1">Shoot tissue taken approximately 20 cm above the soil surface</tissue>
    </source>
</reference>
<proteinExistence type="predicted"/>
<accession>A0A0A8ZLT8</accession>
<name>A0A0A8ZLT8_ARUDO</name>
<dbReference type="EMBL" id="GBRH01260195">
    <property type="protein sequence ID" value="JAD37700.1"/>
    <property type="molecule type" value="Transcribed_RNA"/>
</dbReference>